<reference evidence="5 6" key="1">
    <citation type="submission" date="2020-08" db="EMBL/GenBank/DDBJ databases">
        <title>Genomic Encyclopedia of Type Strains, Phase III (KMG-III): the genomes of soil and plant-associated and newly described type strains.</title>
        <authorList>
            <person name="Whitman W."/>
        </authorList>
    </citation>
    <scope>NUCLEOTIDE SEQUENCE [LARGE SCALE GENOMIC DNA]</scope>
    <source>
        <strain evidence="5 6">CECT 5885</strain>
    </source>
</reference>
<dbReference type="InterPro" id="IPR014710">
    <property type="entry name" value="RmlC-like_jellyroll"/>
</dbReference>
<dbReference type="InterPro" id="IPR009057">
    <property type="entry name" value="Homeodomain-like_sf"/>
</dbReference>
<dbReference type="RefSeq" id="WP_183621080.1">
    <property type="nucleotide sequence ID" value="NZ_CAJHAH010000006.1"/>
</dbReference>
<sequence>MKNIEPINHLFIRTYDSQLEGHTHDYHQILIPLMGNIRMVISNQTINVSYGEVLVIKKGVQHQFQAREDFRFLVINIEDIGFLGSTLNEAHFSMDEKTLLYISFVEKQLTSAYNQQIKGIMFELLKELLGNMQMSKRLDTRLTAVVHTIKNDIATNHTIKSLADIACLSESQFKVLFKEHLGCMPYAYITNLRMKSALGLILNTDTPIAIVAEKCGYDNVSAFIRRFSSVYHQTPYRLRCNNQNMKHTRIS</sequence>
<evidence type="ECO:0000259" key="4">
    <source>
        <dbReference type="PROSITE" id="PS01124"/>
    </source>
</evidence>
<proteinExistence type="predicted"/>
<dbReference type="PANTHER" id="PTHR43280">
    <property type="entry name" value="ARAC-FAMILY TRANSCRIPTIONAL REGULATOR"/>
    <property type="match status" value="1"/>
</dbReference>
<accession>A0A839THW7</accession>
<dbReference type="InterPro" id="IPR011051">
    <property type="entry name" value="RmlC_Cupin_sf"/>
</dbReference>
<keyword evidence="3" id="KW-0804">Transcription</keyword>
<keyword evidence="2 5" id="KW-0238">DNA-binding</keyword>
<dbReference type="EMBL" id="JACHXL010000005">
    <property type="protein sequence ID" value="MBB3107605.1"/>
    <property type="molecule type" value="Genomic_DNA"/>
</dbReference>
<dbReference type="AlphaFoldDB" id="A0A839THW7"/>
<dbReference type="Proteomes" id="UP000588111">
    <property type="component" value="Unassembled WGS sequence"/>
</dbReference>
<dbReference type="Pfam" id="PF12833">
    <property type="entry name" value="HTH_18"/>
    <property type="match status" value="1"/>
</dbReference>
<evidence type="ECO:0000313" key="5">
    <source>
        <dbReference type="EMBL" id="MBB3107605.1"/>
    </source>
</evidence>
<keyword evidence="6" id="KW-1185">Reference proteome</keyword>
<evidence type="ECO:0000256" key="1">
    <source>
        <dbReference type="ARBA" id="ARBA00023015"/>
    </source>
</evidence>
<comment type="caution">
    <text evidence="5">The sequence shown here is derived from an EMBL/GenBank/DDBJ whole genome shotgun (WGS) entry which is preliminary data.</text>
</comment>
<dbReference type="GO" id="GO:0043565">
    <property type="term" value="F:sequence-specific DNA binding"/>
    <property type="evidence" value="ECO:0007669"/>
    <property type="project" value="InterPro"/>
</dbReference>
<dbReference type="Gene3D" id="1.10.10.60">
    <property type="entry name" value="Homeodomain-like"/>
    <property type="match status" value="1"/>
</dbReference>
<dbReference type="SMART" id="SM00342">
    <property type="entry name" value="HTH_ARAC"/>
    <property type="match status" value="1"/>
</dbReference>
<gene>
    <name evidence="5" type="ORF">FHS24_002133</name>
</gene>
<dbReference type="PANTHER" id="PTHR43280:SF2">
    <property type="entry name" value="HTH-TYPE TRANSCRIPTIONAL REGULATOR EXSA"/>
    <property type="match status" value="1"/>
</dbReference>
<dbReference type="InterPro" id="IPR003313">
    <property type="entry name" value="AraC-bd"/>
</dbReference>
<evidence type="ECO:0000256" key="2">
    <source>
        <dbReference type="ARBA" id="ARBA00023125"/>
    </source>
</evidence>
<dbReference type="InterPro" id="IPR018060">
    <property type="entry name" value="HTH_AraC"/>
</dbReference>
<protein>
    <submittedName>
        <fullName evidence="5">AraC-like DNA-binding protein</fullName>
    </submittedName>
</protein>
<name>A0A839THW7_9GAMM</name>
<organism evidence="5 6">
    <name type="scientific">Psychrobacter luti</name>
    <dbReference type="NCBI Taxonomy" id="198481"/>
    <lineage>
        <taxon>Bacteria</taxon>
        <taxon>Pseudomonadati</taxon>
        <taxon>Pseudomonadota</taxon>
        <taxon>Gammaproteobacteria</taxon>
        <taxon>Moraxellales</taxon>
        <taxon>Moraxellaceae</taxon>
        <taxon>Psychrobacter</taxon>
    </lineage>
</organism>
<dbReference type="PROSITE" id="PS01124">
    <property type="entry name" value="HTH_ARAC_FAMILY_2"/>
    <property type="match status" value="1"/>
</dbReference>
<dbReference type="Pfam" id="PF02311">
    <property type="entry name" value="AraC_binding"/>
    <property type="match status" value="1"/>
</dbReference>
<evidence type="ECO:0000256" key="3">
    <source>
        <dbReference type="ARBA" id="ARBA00023163"/>
    </source>
</evidence>
<feature type="domain" description="HTH araC/xylS-type" evidence="4">
    <location>
        <begin position="143"/>
        <end position="241"/>
    </location>
</feature>
<dbReference type="GO" id="GO:0003700">
    <property type="term" value="F:DNA-binding transcription factor activity"/>
    <property type="evidence" value="ECO:0007669"/>
    <property type="project" value="InterPro"/>
</dbReference>
<dbReference type="SUPFAM" id="SSF46689">
    <property type="entry name" value="Homeodomain-like"/>
    <property type="match status" value="2"/>
</dbReference>
<keyword evidence="1" id="KW-0805">Transcription regulation</keyword>
<evidence type="ECO:0000313" key="6">
    <source>
        <dbReference type="Proteomes" id="UP000588111"/>
    </source>
</evidence>
<dbReference type="SUPFAM" id="SSF51182">
    <property type="entry name" value="RmlC-like cupins"/>
    <property type="match status" value="1"/>
</dbReference>
<dbReference type="Gene3D" id="2.60.120.10">
    <property type="entry name" value="Jelly Rolls"/>
    <property type="match status" value="1"/>
</dbReference>